<reference evidence="1" key="1">
    <citation type="submission" date="2023-05" db="EMBL/GenBank/DDBJ databases">
        <title>Nepenthes gracilis genome sequencing.</title>
        <authorList>
            <person name="Fukushima K."/>
        </authorList>
    </citation>
    <scope>NUCLEOTIDE SEQUENCE</scope>
    <source>
        <strain evidence="1">SING2019-196</strain>
    </source>
</reference>
<proteinExistence type="predicted"/>
<name>A0AAD3P3L4_NEPGR</name>
<protein>
    <submittedName>
        <fullName evidence="1">Uncharacterized protein</fullName>
    </submittedName>
</protein>
<keyword evidence="2" id="KW-1185">Reference proteome</keyword>
<gene>
    <name evidence="1" type="ORF">Nepgr_000935</name>
</gene>
<evidence type="ECO:0000313" key="1">
    <source>
        <dbReference type="EMBL" id="GMG99095.1"/>
    </source>
</evidence>
<dbReference type="EMBL" id="BSYO01000001">
    <property type="protein sequence ID" value="GMG99095.1"/>
    <property type="molecule type" value="Genomic_DNA"/>
</dbReference>
<evidence type="ECO:0000313" key="2">
    <source>
        <dbReference type="Proteomes" id="UP001279734"/>
    </source>
</evidence>
<organism evidence="1 2">
    <name type="scientific">Nepenthes gracilis</name>
    <name type="common">Slender pitcher plant</name>
    <dbReference type="NCBI Taxonomy" id="150966"/>
    <lineage>
        <taxon>Eukaryota</taxon>
        <taxon>Viridiplantae</taxon>
        <taxon>Streptophyta</taxon>
        <taxon>Embryophyta</taxon>
        <taxon>Tracheophyta</taxon>
        <taxon>Spermatophyta</taxon>
        <taxon>Magnoliopsida</taxon>
        <taxon>eudicotyledons</taxon>
        <taxon>Gunneridae</taxon>
        <taxon>Pentapetalae</taxon>
        <taxon>Caryophyllales</taxon>
        <taxon>Nepenthaceae</taxon>
        <taxon>Nepenthes</taxon>
    </lineage>
</organism>
<comment type="caution">
    <text evidence="1">The sequence shown here is derived from an EMBL/GenBank/DDBJ whole genome shotgun (WGS) entry which is preliminary data.</text>
</comment>
<sequence>MFSGSTRYGDFIRLLILSRTFHLLPLLFLFLEPYLLTLLAFYYICCFIIPWCLEMLSSNHESHPTCQKLKLFVLF</sequence>
<dbReference type="AlphaFoldDB" id="A0AAD3P3L4"/>
<accession>A0AAD3P3L4</accession>
<dbReference type="Proteomes" id="UP001279734">
    <property type="component" value="Unassembled WGS sequence"/>
</dbReference>